<evidence type="ECO:0000313" key="1">
    <source>
        <dbReference type="EMBL" id="QRD99781.1"/>
    </source>
</evidence>
<dbReference type="Proteomes" id="UP000651626">
    <property type="component" value="Segment"/>
</dbReference>
<gene>
    <name evidence="1" type="ORF">JKL37_0045</name>
</gene>
<keyword evidence="2" id="KW-1185">Reference proteome</keyword>
<protein>
    <submittedName>
        <fullName evidence="1">Uncharacterized protein</fullName>
    </submittedName>
</protein>
<organism evidence="1 2">
    <name type="scientific">Salmonella phage vB_Se_STGO-35-1</name>
    <dbReference type="NCBI Taxonomy" id="2749381"/>
    <lineage>
        <taxon>Viruses</taxon>
        <taxon>Duplodnaviria</taxon>
        <taxon>Heunggongvirae</taxon>
        <taxon>Uroviricota</taxon>
        <taxon>Caudoviricetes</taxon>
        <taxon>Caminolopintovirus</taxon>
        <taxon>Caminolopintovirus STGO351</taxon>
    </lineage>
</organism>
<reference evidence="1" key="1">
    <citation type="submission" date="2021-01" db="EMBL/GenBank/DDBJ databases">
        <title>Genetic and phenotypic characterization of New Siphoviridae, Salmonella Phage STGO-35-1, showed the presence of Tailspike with possible modular conformation and plasticity.</title>
        <authorList>
            <person name="Hudson L.K."/>
            <person name="Moreno-Switt A.I."/>
            <person name="Denes T.G."/>
            <person name="Peters T.L."/>
            <person name="Aziz R.K."/>
            <person name="Samir R."/>
            <person name="Noben J.-P."/>
            <person name="Lavigne R."/>
            <person name="Wagemans J."/>
            <person name="Duenas F."/>
            <person name="Camejo P."/>
            <person name="Rivera D."/>
        </authorList>
    </citation>
    <scope>NUCLEOTIDE SEQUENCE</scope>
</reference>
<dbReference type="EMBL" id="MW477799">
    <property type="protein sequence ID" value="QRD99781.1"/>
    <property type="molecule type" value="Genomic_DNA"/>
</dbReference>
<accession>A0A889IN78</accession>
<proteinExistence type="predicted"/>
<sequence>MANMSYCQFRNTESDFSQCVDAIGNAGSIDDFSKSERSAAERMYYLANEYISYYEQLLEESGE</sequence>
<evidence type="ECO:0000313" key="2">
    <source>
        <dbReference type="Proteomes" id="UP000651626"/>
    </source>
</evidence>
<name>A0A889IN78_9CAUD</name>